<dbReference type="EMBL" id="JBEPML010000008">
    <property type="protein sequence ID" value="MET3792495.1"/>
    <property type="molecule type" value="Genomic_DNA"/>
</dbReference>
<evidence type="ECO:0000313" key="1">
    <source>
        <dbReference type="EMBL" id="MET3792495.1"/>
    </source>
</evidence>
<evidence type="ECO:0000313" key="2">
    <source>
        <dbReference type="Proteomes" id="UP001549076"/>
    </source>
</evidence>
<reference evidence="1 2" key="1">
    <citation type="submission" date="2024-06" db="EMBL/GenBank/DDBJ databases">
        <title>Genomic Encyclopedia of Type Strains, Phase IV (KMG-IV): sequencing the most valuable type-strain genomes for metagenomic binning, comparative biology and taxonomic classification.</title>
        <authorList>
            <person name="Goeker M."/>
        </authorList>
    </citation>
    <scope>NUCLEOTIDE SEQUENCE [LARGE SCALE GENOMIC DNA]</scope>
    <source>
        <strain evidence="1 2">DSM 27865</strain>
    </source>
</reference>
<keyword evidence="2" id="KW-1185">Reference proteome</keyword>
<dbReference type="Proteomes" id="UP001549076">
    <property type="component" value="Unassembled WGS sequence"/>
</dbReference>
<organism evidence="1 2">
    <name type="scientific">Aquamicrobium terrae</name>
    <dbReference type="NCBI Taxonomy" id="1324945"/>
    <lineage>
        <taxon>Bacteria</taxon>
        <taxon>Pseudomonadati</taxon>
        <taxon>Pseudomonadota</taxon>
        <taxon>Alphaproteobacteria</taxon>
        <taxon>Hyphomicrobiales</taxon>
        <taxon>Phyllobacteriaceae</taxon>
        <taxon>Aquamicrobium</taxon>
    </lineage>
</organism>
<evidence type="ECO:0008006" key="3">
    <source>
        <dbReference type="Google" id="ProtNLM"/>
    </source>
</evidence>
<dbReference type="RefSeq" id="WP_354195561.1">
    <property type="nucleotide sequence ID" value="NZ_JBEPML010000008.1"/>
</dbReference>
<gene>
    <name evidence="1" type="ORF">ABID37_002712</name>
</gene>
<proteinExistence type="predicted"/>
<protein>
    <recommendedName>
        <fullName evidence="3">DUF2384 domain-containing protein</fullName>
    </recommendedName>
</protein>
<accession>A0ABV2N0A5</accession>
<sequence>MMPIESAEESEVGLGRARETLGLVARKFYWEEKLAELAEHGLSPENAAAFLKGRDDDLNRMSPLQFVRDERSFRSACTKLAQWQTQFGPR</sequence>
<name>A0ABV2N0A5_9HYPH</name>
<comment type="caution">
    <text evidence="1">The sequence shown here is derived from an EMBL/GenBank/DDBJ whole genome shotgun (WGS) entry which is preliminary data.</text>
</comment>